<dbReference type="InParanoid" id="A0A663FJW2"/>
<keyword evidence="4" id="KW-0964">Secreted</keyword>
<dbReference type="InterPro" id="IPR024270">
    <property type="entry name" value="Urocortin_II/III"/>
</dbReference>
<dbReference type="GeneTree" id="ENSGT01030000235510"/>
<dbReference type="AlphaFoldDB" id="A0A663FJW2"/>
<dbReference type="GO" id="GO:0005179">
    <property type="term" value="F:hormone activity"/>
    <property type="evidence" value="ECO:0007669"/>
    <property type="project" value="UniProtKB-KW"/>
</dbReference>
<evidence type="ECO:0000313" key="11">
    <source>
        <dbReference type="Proteomes" id="UP000472275"/>
    </source>
</evidence>
<evidence type="ECO:0000256" key="7">
    <source>
        <dbReference type="ARBA" id="ARBA00025160"/>
    </source>
</evidence>
<dbReference type="GO" id="GO:0051431">
    <property type="term" value="F:corticotropin-releasing hormone receptor 2 binding"/>
    <property type="evidence" value="ECO:0007669"/>
    <property type="project" value="InterPro"/>
</dbReference>
<reference evidence="10" key="1">
    <citation type="submission" date="2025-08" db="UniProtKB">
        <authorList>
            <consortium name="Ensembl"/>
        </authorList>
    </citation>
    <scope>IDENTIFICATION</scope>
</reference>
<dbReference type="GO" id="GO:0007586">
    <property type="term" value="P:digestion"/>
    <property type="evidence" value="ECO:0007669"/>
    <property type="project" value="InterPro"/>
</dbReference>
<evidence type="ECO:0000256" key="3">
    <source>
        <dbReference type="ARBA" id="ARBA00011328"/>
    </source>
</evidence>
<comment type="subcellular location">
    <subcellularLocation>
        <location evidence="1">Secreted</location>
    </subcellularLocation>
</comment>
<evidence type="ECO:0000256" key="6">
    <source>
        <dbReference type="ARBA" id="ARBA00022729"/>
    </source>
</evidence>
<evidence type="ECO:0000256" key="1">
    <source>
        <dbReference type="ARBA" id="ARBA00004613"/>
    </source>
</evidence>
<name>A0A663FJW2_AQUCH</name>
<evidence type="ECO:0000256" key="4">
    <source>
        <dbReference type="ARBA" id="ARBA00022525"/>
    </source>
</evidence>
<dbReference type="GO" id="GO:0009755">
    <property type="term" value="P:hormone-mediated signaling pathway"/>
    <property type="evidence" value="ECO:0007669"/>
    <property type="project" value="TreeGrafter"/>
</dbReference>
<keyword evidence="5" id="KW-0372">Hormone</keyword>
<reference evidence="10" key="2">
    <citation type="submission" date="2025-09" db="UniProtKB">
        <authorList>
            <consortium name="Ensembl"/>
        </authorList>
    </citation>
    <scope>IDENTIFICATION</scope>
</reference>
<dbReference type="InterPro" id="IPR000187">
    <property type="entry name" value="CRF"/>
</dbReference>
<feature type="domain" description="Corticotropin-releasing factor" evidence="9">
    <location>
        <begin position="71"/>
        <end position="106"/>
    </location>
</feature>
<accession>A0A663FJW2</accession>
<evidence type="ECO:0000259" key="9">
    <source>
        <dbReference type="Pfam" id="PF00473"/>
    </source>
</evidence>
<dbReference type="GO" id="GO:0031669">
    <property type="term" value="P:cellular response to nutrient levels"/>
    <property type="evidence" value="ECO:0007669"/>
    <property type="project" value="TreeGrafter"/>
</dbReference>
<feature type="region of interest" description="Disordered" evidence="8">
    <location>
        <begin position="24"/>
        <end position="46"/>
    </location>
</feature>
<protein>
    <recommendedName>
        <fullName evidence="9">Corticotropin-releasing factor domain-containing protein</fullName>
    </recommendedName>
</protein>
<evidence type="ECO:0000313" key="10">
    <source>
        <dbReference type="Ensembl" id="ENSACCP00020023982.1"/>
    </source>
</evidence>
<organism evidence="10 11">
    <name type="scientific">Aquila chrysaetos chrysaetos</name>
    <dbReference type="NCBI Taxonomy" id="223781"/>
    <lineage>
        <taxon>Eukaryota</taxon>
        <taxon>Metazoa</taxon>
        <taxon>Chordata</taxon>
        <taxon>Craniata</taxon>
        <taxon>Vertebrata</taxon>
        <taxon>Euteleostomi</taxon>
        <taxon>Archelosauria</taxon>
        <taxon>Archosauria</taxon>
        <taxon>Dinosauria</taxon>
        <taxon>Saurischia</taxon>
        <taxon>Theropoda</taxon>
        <taxon>Coelurosauria</taxon>
        <taxon>Aves</taxon>
        <taxon>Neognathae</taxon>
        <taxon>Neoaves</taxon>
        <taxon>Telluraves</taxon>
        <taxon>Accipitrimorphae</taxon>
        <taxon>Accipitriformes</taxon>
        <taxon>Accipitridae</taxon>
        <taxon>Accipitrinae</taxon>
        <taxon>Aquila</taxon>
    </lineage>
</organism>
<proteinExistence type="inferred from homology"/>
<dbReference type="PANTHER" id="PTHR17575:SF1">
    <property type="entry name" value="UROCORTIN-3"/>
    <property type="match status" value="1"/>
</dbReference>
<dbReference type="Proteomes" id="UP000472275">
    <property type="component" value="Chromosome 20"/>
</dbReference>
<keyword evidence="11" id="KW-1185">Reference proteome</keyword>
<evidence type="ECO:0000256" key="2">
    <source>
        <dbReference type="ARBA" id="ARBA00009287"/>
    </source>
</evidence>
<keyword evidence="6" id="KW-0732">Signal</keyword>
<dbReference type="Pfam" id="PF00473">
    <property type="entry name" value="CRF"/>
    <property type="match status" value="1"/>
</dbReference>
<comment type="function">
    <text evidence="7">Suppresses food intake, delays gastric emptying and decreases heat-induced edema. Might represent an endogenous ligand for maintaining homeostasis after stress.</text>
</comment>
<comment type="similarity">
    <text evidence="2">Belongs to the sauvagine/corticotropin-releasing factor/urotensin I family.</text>
</comment>
<dbReference type="GO" id="GO:0005615">
    <property type="term" value="C:extracellular space"/>
    <property type="evidence" value="ECO:0007669"/>
    <property type="project" value="InterPro"/>
</dbReference>
<dbReference type="PANTHER" id="PTHR17575">
    <property type="entry name" value="UROCORTIN-2 AND 3"/>
    <property type="match status" value="1"/>
</dbReference>
<dbReference type="GO" id="GO:0007189">
    <property type="term" value="P:adenylate cyclase-activating G protein-coupled receptor signaling pathway"/>
    <property type="evidence" value="ECO:0007669"/>
    <property type="project" value="TreeGrafter"/>
</dbReference>
<sequence length="111" mass="11890">MPFTALLPAGRLIRGRCSHNSRICHPDPHPAAQHPASPGALPGTRVGYGAEEDAEARHNSVHVGGLARKVSLSLDVPTHVLKILLDLAREKELQAKAAANAELMARLGRRK</sequence>
<comment type="subunit">
    <text evidence="3">Binds with high affinity to CRF receptors 2-alpha and 2-beta.</text>
</comment>
<evidence type="ECO:0000256" key="8">
    <source>
        <dbReference type="SAM" id="MobiDB-lite"/>
    </source>
</evidence>
<dbReference type="Ensembl" id="ENSACCT00020025047.1">
    <property type="protein sequence ID" value="ENSACCP00020023982.1"/>
    <property type="gene ID" value="ENSACCG00020016463.1"/>
</dbReference>
<evidence type="ECO:0000256" key="5">
    <source>
        <dbReference type="ARBA" id="ARBA00022702"/>
    </source>
</evidence>